<evidence type="ECO:0000313" key="2">
    <source>
        <dbReference type="Proteomes" id="UP001345963"/>
    </source>
</evidence>
<dbReference type="EMBL" id="JAHUTI010093186">
    <property type="protein sequence ID" value="MED6262562.1"/>
    <property type="molecule type" value="Genomic_DNA"/>
</dbReference>
<keyword evidence="2" id="KW-1185">Reference proteome</keyword>
<reference evidence="1 2" key="1">
    <citation type="submission" date="2021-07" db="EMBL/GenBank/DDBJ databases">
        <authorList>
            <person name="Palmer J.M."/>
        </authorList>
    </citation>
    <scope>NUCLEOTIDE SEQUENCE [LARGE SCALE GENOMIC DNA]</scope>
    <source>
        <strain evidence="1 2">AT_MEX2019</strain>
        <tissue evidence="1">Muscle</tissue>
    </source>
</reference>
<evidence type="ECO:0000313" key="1">
    <source>
        <dbReference type="EMBL" id="MED6262562.1"/>
    </source>
</evidence>
<comment type="caution">
    <text evidence="1">The sequence shown here is derived from an EMBL/GenBank/DDBJ whole genome shotgun (WGS) entry which is preliminary data.</text>
</comment>
<name>A0ABU7CHY2_9TELE</name>
<sequence>MTTTSCSAPMQVKNIWDQSFDLHLVPAHIRLITWFSQTLGSSSLSPVPLAFNETSACPGHILFLLIR</sequence>
<dbReference type="Proteomes" id="UP001345963">
    <property type="component" value="Unassembled WGS sequence"/>
</dbReference>
<protein>
    <submittedName>
        <fullName evidence="1">Uncharacterized protein</fullName>
    </submittedName>
</protein>
<gene>
    <name evidence="1" type="ORF">ATANTOWER_021707</name>
</gene>
<accession>A0ABU7CHY2</accession>
<organism evidence="1 2">
    <name type="scientific">Ataeniobius toweri</name>
    <dbReference type="NCBI Taxonomy" id="208326"/>
    <lineage>
        <taxon>Eukaryota</taxon>
        <taxon>Metazoa</taxon>
        <taxon>Chordata</taxon>
        <taxon>Craniata</taxon>
        <taxon>Vertebrata</taxon>
        <taxon>Euteleostomi</taxon>
        <taxon>Actinopterygii</taxon>
        <taxon>Neopterygii</taxon>
        <taxon>Teleostei</taxon>
        <taxon>Neoteleostei</taxon>
        <taxon>Acanthomorphata</taxon>
        <taxon>Ovalentaria</taxon>
        <taxon>Atherinomorphae</taxon>
        <taxon>Cyprinodontiformes</taxon>
        <taxon>Goodeidae</taxon>
        <taxon>Ataeniobius</taxon>
    </lineage>
</organism>
<proteinExistence type="predicted"/>